<dbReference type="OrthoDB" id="9804765at2"/>
<dbReference type="Pfam" id="PF14552">
    <property type="entry name" value="Tautomerase_2"/>
    <property type="match status" value="1"/>
</dbReference>
<accession>A0A387BF54</accession>
<dbReference type="InterPro" id="IPR037479">
    <property type="entry name" value="Tauto_MSAD"/>
</dbReference>
<evidence type="ECO:0000313" key="1">
    <source>
        <dbReference type="EMBL" id="AYG01218.1"/>
    </source>
</evidence>
<protein>
    <submittedName>
        <fullName evidence="1">Tautomerase family protein</fullName>
    </submittedName>
</protein>
<keyword evidence="2" id="KW-1185">Reference proteome</keyword>
<dbReference type="InterPro" id="IPR014347">
    <property type="entry name" value="Tautomerase/MIF_sf"/>
</dbReference>
<organism evidence="1 2">
    <name type="scientific">Lactococcus allomyrinae</name>
    <dbReference type="NCBI Taxonomy" id="2419773"/>
    <lineage>
        <taxon>Bacteria</taxon>
        <taxon>Bacillati</taxon>
        <taxon>Bacillota</taxon>
        <taxon>Bacilli</taxon>
        <taxon>Lactobacillales</taxon>
        <taxon>Streptococcaceae</taxon>
        <taxon>Lactococcus</taxon>
    </lineage>
</organism>
<dbReference type="Proteomes" id="UP000269374">
    <property type="component" value="Chromosome"/>
</dbReference>
<dbReference type="KEGG" id="lact:D7I46_08965"/>
<dbReference type="PANTHER" id="PTHR38460:SF1">
    <property type="entry name" value="TAUTOMERASE YOLI-RELATED"/>
    <property type="match status" value="1"/>
</dbReference>
<dbReference type="RefSeq" id="WP_120772592.1">
    <property type="nucleotide sequence ID" value="NZ_CP032627.1"/>
</dbReference>
<evidence type="ECO:0000313" key="2">
    <source>
        <dbReference type="Proteomes" id="UP000269374"/>
    </source>
</evidence>
<proteinExistence type="predicted"/>
<gene>
    <name evidence="1" type="ORF">D7I46_08965</name>
</gene>
<dbReference type="Gene3D" id="3.30.429.10">
    <property type="entry name" value="Macrophage Migration Inhibitory Factor"/>
    <property type="match status" value="1"/>
</dbReference>
<sequence>MPLINIDLYDKWTKEEAKVLLNGIHRAVLSSFGVPERDRYQILHWHKEDEMILEDTGLGFERDKGREVVIQVISRKRTEDSKIAFYKAVAANLKEDLALNPKNLLISIVENGDADWSFADGEAQFLTGKL</sequence>
<reference evidence="1 2" key="1">
    <citation type="submission" date="2018-09" db="EMBL/GenBank/DDBJ databases">
        <title>Genome sequencing of strain 1JSPR-7.</title>
        <authorList>
            <person name="Heo J."/>
            <person name="Kim S.-J."/>
            <person name="Kwon S.-W."/>
        </authorList>
    </citation>
    <scope>NUCLEOTIDE SEQUENCE [LARGE SCALE GENOMIC DNA]</scope>
    <source>
        <strain evidence="1 2">1JSPR-7</strain>
    </source>
</reference>
<dbReference type="EMBL" id="CP032627">
    <property type="protein sequence ID" value="AYG01218.1"/>
    <property type="molecule type" value="Genomic_DNA"/>
</dbReference>
<dbReference type="SUPFAM" id="SSF55331">
    <property type="entry name" value="Tautomerase/MIF"/>
    <property type="match status" value="1"/>
</dbReference>
<name>A0A387BF54_9LACT</name>
<dbReference type="AlphaFoldDB" id="A0A387BF54"/>
<dbReference type="PANTHER" id="PTHR38460">
    <property type="entry name" value="TAUTOMERASE YOLI-RELATED"/>
    <property type="match status" value="1"/>
</dbReference>